<evidence type="ECO:0000256" key="1">
    <source>
        <dbReference type="SAM" id="MobiDB-lite"/>
    </source>
</evidence>
<feature type="region of interest" description="Disordered" evidence="1">
    <location>
        <begin position="41"/>
        <end position="84"/>
    </location>
</feature>
<feature type="region of interest" description="Disordered" evidence="1">
    <location>
        <begin position="261"/>
        <end position="292"/>
    </location>
</feature>
<evidence type="ECO:0000313" key="2">
    <source>
        <dbReference type="EMBL" id="KAF3584176.1"/>
    </source>
</evidence>
<gene>
    <name evidence="2" type="ORF">F2Q69_00029832</name>
</gene>
<name>A0A8S9RUA4_BRACR</name>
<proteinExistence type="predicted"/>
<protein>
    <submittedName>
        <fullName evidence="2">Uncharacterized protein</fullName>
    </submittedName>
</protein>
<dbReference type="EMBL" id="QGKX02000088">
    <property type="protein sequence ID" value="KAF3584176.1"/>
    <property type="molecule type" value="Genomic_DNA"/>
</dbReference>
<evidence type="ECO:0000313" key="3">
    <source>
        <dbReference type="Proteomes" id="UP000712600"/>
    </source>
</evidence>
<accession>A0A8S9RUA4</accession>
<feature type="region of interest" description="Disordered" evidence="1">
    <location>
        <begin position="113"/>
        <end position="151"/>
    </location>
</feature>
<dbReference type="AlphaFoldDB" id="A0A8S9RUA4"/>
<comment type="caution">
    <text evidence="2">The sequence shown here is derived from an EMBL/GenBank/DDBJ whole genome shotgun (WGS) entry which is preliminary data.</text>
</comment>
<dbReference type="Proteomes" id="UP000712600">
    <property type="component" value="Unassembled WGS sequence"/>
</dbReference>
<feature type="compositionally biased region" description="Low complexity" evidence="1">
    <location>
        <begin position="264"/>
        <end position="273"/>
    </location>
</feature>
<organism evidence="2 3">
    <name type="scientific">Brassica cretica</name>
    <name type="common">Mustard</name>
    <dbReference type="NCBI Taxonomy" id="69181"/>
    <lineage>
        <taxon>Eukaryota</taxon>
        <taxon>Viridiplantae</taxon>
        <taxon>Streptophyta</taxon>
        <taxon>Embryophyta</taxon>
        <taxon>Tracheophyta</taxon>
        <taxon>Spermatophyta</taxon>
        <taxon>Magnoliopsida</taxon>
        <taxon>eudicotyledons</taxon>
        <taxon>Gunneridae</taxon>
        <taxon>Pentapetalae</taxon>
        <taxon>rosids</taxon>
        <taxon>malvids</taxon>
        <taxon>Brassicales</taxon>
        <taxon>Brassicaceae</taxon>
        <taxon>Brassiceae</taxon>
        <taxon>Brassica</taxon>
    </lineage>
</organism>
<sequence>MTNAPPANELRQKITAALTDQVQILRDLLVQLRTATRTPSQTLDVAAKAHAPTTENASRRRNSRNPERRNRVGGGSKDTLHRRRTLAECPDGHTATLVLPIPPMQQVALPSLYESDDPTASDSETSYVPRSPTSPFSPPSEPIHMPQIPPTKAGYDSPTMLYYLLNRINELSQEGGVRAAVINEAQAACLNRIDELECQVARLQIRSEVQAIRIRGSQMTNTPPANELRQEMTAAQTDQVQILRDLLVQLRASTRSALQALDVTAETHAPTTEHTSRRRNSRNPERKNRGNRARILYMGGGPWPNTLTIAQQQLYCQYHRCAGHETTECRQLKEVLLVKYQRGEISV</sequence>
<reference evidence="2" key="1">
    <citation type="submission" date="2019-12" db="EMBL/GenBank/DDBJ databases">
        <title>Genome sequencing and annotation of Brassica cretica.</title>
        <authorList>
            <person name="Studholme D.J."/>
            <person name="Sarris P."/>
        </authorList>
    </citation>
    <scope>NUCLEOTIDE SEQUENCE</scope>
    <source>
        <strain evidence="2">PFS-109/04</strain>
        <tissue evidence="2">Leaf</tissue>
    </source>
</reference>